<proteinExistence type="predicted"/>
<evidence type="ECO:0000256" key="1">
    <source>
        <dbReference type="SAM" id="MobiDB-lite"/>
    </source>
</evidence>
<feature type="compositionally biased region" description="Basic and acidic residues" evidence="1">
    <location>
        <begin position="143"/>
        <end position="165"/>
    </location>
</feature>
<feature type="region of interest" description="Disordered" evidence="1">
    <location>
        <begin position="1"/>
        <end position="168"/>
    </location>
</feature>
<feature type="compositionally biased region" description="Basic and acidic residues" evidence="1">
    <location>
        <begin position="45"/>
        <end position="69"/>
    </location>
</feature>
<dbReference type="EMBL" id="CAUYUJ010002648">
    <property type="protein sequence ID" value="CAK0801722.1"/>
    <property type="molecule type" value="Genomic_DNA"/>
</dbReference>
<feature type="compositionally biased region" description="Acidic residues" evidence="1">
    <location>
        <begin position="31"/>
        <end position="44"/>
    </location>
</feature>
<comment type="caution">
    <text evidence="2">The sequence shown here is derived from an EMBL/GenBank/DDBJ whole genome shotgun (WGS) entry which is preliminary data.</text>
</comment>
<sequence length="183" mass="20754">MLMCYAQASAPWRPSTHPSNAVRQPPHPQADEEEEEEEEEDEEELQGKEEDRQQRHNVHINDIESESDKLSLGARRSSVERGMSETLFTLSHPSPGTQLWSMPRSNNAPRRSRRSGTHPRGANKNSPHATRPTPPREPIPGEAGRRGRREEQKQEQKKCGTRRGDTGVLHAMARTAMERIVTI</sequence>
<feature type="compositionally biased region" description="Polar residues" evidence="1">
    <location>
        <begin position="86"/>
        <end position="100"/>
    </location>
</feature>
<evidence type="ECO:0000313" key="3">
    <source>
        <dbReference type="Proteomes" id="UP001189429"/>
    </source>
</evidence>
<evidence type="ECO:0000313" key="2">
    <source>
        <dbReference type="EMBL" id="CAK0801722.1"/>
    </source>
</evidence>
<gene>
    <name evidence="2" type="ORF">PCOR1329_LOCUS9502</name>
</gene>
<name>A0ABN9Q7G7_9DINO</name>
<organism evidence="2 3">
    <name type="scientific">Prorocentrum cordatum</name>
    <dbReference type="NCBI Taxonomy" id="2364126"/>
    <lineage>
        <taxon>Eukaryota</taxon>
        <taxon>Sar</taxon>
        <taxon>Alveolata</taxon>
        <taxon>Dinophyceae</taxon>
        <taxon>Prorocentrales</taxon>
        <taxon>Prorocentraceae</taxon>
        <taxon>Prorocentrum</taxon>
    </lineage>
</organism>
<reference evidence="2" key="1">
    <citation type="submission" date="2023-10" db="EMBL/GenBank/DDBJ databases">
        <authorList>
            <person name="Chen Y."/>
            <person name="Shah S."/>
            <person name="Dougan E. K."/>
            <person name="Thang M."/>
            <person name="Chan C."/>
        </authorList>
    </citation>
    <scope>NUCLEOTIDE SEQUENCE [LARGE SCALE GENOMIC DNA]</scope>
</reference>
<protein>
    <submittedName>
        <fullName evidence="2">Uncharacterized protein</fullName>
    </submittedName>
</protein>
<dbReference type="Proteomes" id="UP001189429">
    <property type="component" value="Unassembled WGS sequence"/>
</dbReference>
<keyword evidence="3" id="KW-1185">Reference proteome</keyword>
<accession>A0ABN9Q7G7</accession>